<dbReference type="EMBL" id="JAIWYP010000005">
    <property type="protein sequence ID" value="KAH3819183.1"/>
    <property type="molecule type" value="Genomic_DNA"/>
</dbReference>
<comment type="caution">
    <text evidence="2">The sequence shown here is derived from an EMBL/GenBank/DDBJ whole genome shotgun (WGS) entry which is preliminary data.</text>
</comment>
<sequence>MQRLDLGSKGNQYMDDINIGPSGDLSFPSMGAGTHGMPIPSRGRQLWGHDRTAVVRYGSVDNPGPMPVR</sequence>
<dbReference type="AlphaFoldDB" id="A0A9D4JSL9"/>
<protein>
    <submittedName>
        <fullName evidence="2">Uncharacterized protein</fullName>
    </submittedName>
</protein>
<evidence type="ECO:0000313" key="3">
    <source>
        <dbReference type="Proteomes" id="UP000828390"/>
    </source>
</evidence>
<reference evidence="2" key="2">
    <citation type="submission" date="2020-11" db="EMBL/GenBank/DDBJ databases">
        <authorList>
            <person name="McCartney M.A."/>
            <person name="Auch B."/>
            <person name="Kono T."/>
            <person name="Mallez S."/>
            <person name="Becker A."/>
            <person name="Gohl D.M."/>
            <person name="Silverstein K.A.T."/>
            <person name="Koren S."/>
            <person name="Bechman K.B."/>
            <person name="Herman A."/>
            <person name="Abrahante J.E."/>
            <person name="Garbe J."/>
        </authorList>
    </citation>
    <scope>NUCLEOTIDE SEQUENCE</scope>
    <source>
        <strain evidence="2">Duluth1</strain>
        <tissue evidence="2">Whole animal</tissue>
    </source>
</reference>
<reference evidence="2" key="1">
    <citation type="journal article" date="2019" name="bioRxiv">
        <title>The Genome of the Zebra Mussel, Dreissena polymorpha: A Resource for Invasive Species Research.</title>
        <authorList>
            <person name="McCartney M.A."/>
            <person name="Auch B."/>
            <person name="Kono T."/>
            <person name="Mallez S."/>
            <person name="Zhang Y."/>
            <person name="Obille A."/>
            <person name="Becker A."/>
            <person name="Abrahante J.E."/>
            <person name="Garbe J."/>
            <person name="Badalamenti J.P."/>
            <person name="Herman A."/>
            <person name="Mangelson H."/>
            <person name="Liachko I."/>
            <person name="Sullivan S."/>
            <person name="Sone E.D."/>
            <person name="Koren S."/>
            <person name="Silverstein K.A.T."/>
            <person name="Beckman K.B."/>
            <person name="Gohl D.M."/>
        </authorList>
    </citation>
    <scope>NUCLEOTIDE SEQUENCE</scope>
    <source>
        <strain evidence="2">Duluth1</strain>
        <tissue evidence="2">Whole animal</tissue>
    </source>
</reference>
<evidence type="ECO:0000256" key="1">
    <source>
        <dbReference type="SAM" id="MobiDB-lite"/>
    </source>
</evidence>
<proteinExistence type="predicted"/>
<accession>A0A9D4JSL9</accession>
<feature type="region of interest" description="Disordered" evidence="1">
    <location>
        <begin position="1"/>
        <end position="46"/>
    </location>
</feature>
<evidence type="ECO:0000313" key="2">
    <source>
        <dbReference type="EMBL" id="KAH3819183.1"/>
    </source>
</evidence>
<gene>
    <name evidence="2" type="ORF">DPMN_120916</name>
</gene>
<dbReference type="Proteomes" id="UP000828390">
    <property type="component" value="Unassembled WGS sequence"/>
</dbReference>
<organism evidence="2 3">
    <name type="scientific">Dreissena polymorpha</name>
    <name type="common">Zebra mussel</name>
    <name type="synonym">Mytilus polymorpha</name>
    <dbReference type="NCBI Taxonomy" id="45954"/>
    <lineage>
        <taxon>Eukaryota</taxon>
        <taxon>Metazoa</taxon>
        <taxon>Spiralia</taxon>
        <taxon>Lophotrochozoa</taxon>
        <taxon>Mollusca</taxon>
        <taxon>Bivalvia</taxon>
        <taxon>Autobranchia</taxon>
        <taxon>Heteroconchia</taxon>
        <taxon>Euheterodonta</taxon>
        <taxon>Imparidentia</taxon>
        <taxon>Neoheterodontei</taxon>
        <taxon>Myida</taxon>
        <taxon>Dreissenoidea</taxon>
        <taxon>Dreissenidae</taxon>
        <taxon>Dreissena</taxon>
    </lineage>
</organism>
<keyword evidence="3" id="KW-1185">Reference proteome</keyword>
<name>A0A9D4JSL9_DREPO</name>